<comment type="caution">
    <text evidence="3">The sequence shown here is derived from an EMBL/GenBank/DDBJ whole genome shotgun (WGS) entry which is preliminary data.</text>
</comment>
<dbReference type="EMBL" id="FCOW01000004">
    <property type="protein sequence ID" value="CVK18490.1"/>
    <property type="molecule type" value="Genomic_DNA"/>
</dbReference>
<feature type="domain" description="Putative phage metallopeptidase" evidence="2">
    <location>
        <begin position="17"/>
        <end position="145"/>
    </location>
</feature>
<evidence type="ECO:0000313" key="4">
    <source>
        <dbReference type="Proteomes" id="UP000245702"/>
    </source>
</evidence>
<dbReference type="Pfam" id="PF18894">
    <property type="entry name" value="PhageMetallopep"/>
    <property type="match status" value="1"/>
</dbReference>
<organism evidence="3 4">
    <name type="scientific">Sporomusa sphaeroides DSM 2875</name>
    <dbReference type="NCBI Taxonomy" id="1337886"/>
    <lineage>
        <taxon>Bacteria</taxon>
        <taxon>Bacillati</taxon>
        <taxon>Bacillota</taxon>
        <taxon>Negativicutes</taxon>
        <taxon>Selenomonadales</taxon>
        <taxon>Sporomusaceae</taxon>
        <taxon>Sporomusa</taxon>
    </lineage>
</organism>
<dbReference type="Proteomes" id="UP000245702">
    <property type="component" value="Unassembled WGS sequence"/>
</dbReference>
<gene>
    <name evidence="3" type="ORF">SSPH_01128</name>
</gene>
<accession>A0ABM9W396</accession>
<keyword evidence="4" id="KW-1185">Reference proteome</keyword>
<evidence type="ECO:0000256" key="1">
    <source>
        <dbReference type="SAM" id="MobiDB-lite"/>
    </source>
</evidence>
<dbReference type="RefSeq" id="WP_075756411.1">
    <property type="nucleotide sequence ID" value="NZ_CP146991.1"/>
</dbReference>
<evidence type="ECO:0000313" key="3">
    <source>
        <dbReference type="EMBL" id="CVK18490.1"/>
    </source>
</evidence>
<evidence type="ECO:0000259" key="2">
    <source>
        <dbReference type="Pfam" id="PF18894"/>
    </source>
</evidence>
<sequence length="191" mass="21622">MARKSFKPPKEKTGYEYAPEAITVMAARLIDDHHGHLAEAKIAYLMRTGSWQKKGSPVDADVQVISGANRFMMDETVFRVIINAKVWEKVDEKTRMYILDKQLSRCEKNSTAAGDVRWSLRDYQIKEFASLIKRHGLVTDDLKRLDQALKQTELEFNKEQEAENTTDTAPADEQPASQDGAAPAEESDTVF</sequence>
<proteinExistence type="predicted"/>
<dbReference type="InterPro" id="IPR043998">
    <property type="entry name" value="Put_Metallopep"/>
</dbReference>
<protein>
    <recommendedName>
        <fullName evidence="2">Putative phage metallopeptidase domain-containing protein</fullName>
    </recommendedName>
</protein>
<feature type="region of interest" description="Disordered" evidence="1">
    <location>
        <begin position="153"/>
        <end position="191"/>
    </location>
</feature>
<name>A0ABM9W396_9FIRM</name>
<reference evidence="3 4" key="1">
    <citation type="submission" date="2016-01" db="EMBL/GenBank/DDBJ databases">
        <authorList>
            <person name="Brown R."/>
        </authorList>
    </citation>
    <scope>NUCLEOTIDE SEQUENCE [LARGE SCALE GENOMIC DNA]</scope>
    <source>
        <strain evidence="3">Sporomusa sphaeroides DSM 2875</strain>
    </source>
</reference>